<dbReference type="PROSITE" id="PS00723">
    <property type="entry name" value="POLYPRENYL_SYNTHASE_1"/>
    <property type="match status" value="1"/>
</dbReference>
<dbReference type="OrthoDB" id="9805316at2"/>
<keyword evidence="3 7" id="KW-0808">Transferase</keyword>
<comment type="cofactor">
    <cofactor evidence="1">
        <name>Mg(2+)</name>
        <dbReference type="ChEBI" id="CHEBI:18420"/>
    </cofactor>
</comment>
<accession>A0A5B8SND2</accession>
<dbReference type="InterPro" id="IPR033749">
    <property type="entry name" value="Polyprenyl_synt_CS"/>
</dbReference>
<dbReference type="RefSeq" id="WP_147182762.1">
    <property type="nucleotide sequence ID" value="NZ_CP042382.1"/>
</dbReference>
<dbReference type="GO" id="GO:0008654">
    <property type="term" value="P:phospholipid biosynthetic process"/>
    <property type="evidence" value="ECO:0007669"/>
    <property type="project" value="UniProtKB-ARBA"/>
</dbReference>
<dbReference type="GO" id="GO:0046872">
    <property type="term" value="F:metal ion binding"/>
    <property type="evidence" value="ECO:0007669"/>
    <property type="project" value="UniProtKB-KW"/>
</dbReference>
<proteinExistence type="inferred from homology"/>
<dbReference type="InterPro" id="IPR000092">
    <property type="entry name" value="Polyprenyl_synt"/>
</dbReference>
<evidence type="ECO:0000256" key="6">
    <source>
        <dbReference type="ARBA" id="ARBA00023229"/>
    </source>
</evidence>
<dbReference type="FunFam" id="1.10.600.10:FF:000001">
    <property type="entry name" value="Geranylgeranyl diphosphate synthase"/>
    <property type="match status" value="1"/>
</dbReference>
<dbReference type="Proteomes" id="UP000321272">
    <property type="component" value="Chromosome"/>
</dbReference>
<dbReference type="Gene3D" id="1.10.600.10">
    <property type="entry name" value="Farnesyl Diphosphate Synthase"/>
    <property type="match status" value="1"/>
</dbReference>
<dbReference type="GO" id="GO:0004659">
    <property type="term" value="F:prenyltransferase activity"/>
    <property type="evidence" value="ECO:0007669"/>
    <property type="project" value="InterPro"/>
</dbReference>
<dbReference type="CDD" id="cd00685">
    <property type="entry name" value="Trans_IPPS_HT"/>
    <property type="match status" value="1"/>
</dbReference>
<dbReference type="PANTHER" id="PTHR43281">
    <property type="entry name" value="FARNESYL DIPHOSPHATE SYNTHASE"/>
    <property type="match status" value="1"/>
</dbReference>
<gene>
    <name evidence="8" type="ORF">FGL86_00495</name>
</gene>
<comment type="similarity">
    <text evidence="2 7">Belongs to the FPP/GGPP synthase family.</text>
</comment>
<organism evidence="8 9">
    <name type="scientific">Pistricoccus aurantiacus</name>
    <dbReference type="NCBI Taxonomy" id="1883414"/>
    <lineage>
        <taxon>Bacteria</taxon>
        <taxon>Pseudomonadati</taxon>
        <taxon>Pseudomonadota</taxon>
        <taxon>Gammaproteobacteria</taxon>
        <taxon>Oceanospirillales</taxon>
        <taxon>Halomonadaceae</taxon>
        <taxon>Pistricoccus</taxon>
    </lineage>
</organism>
<dbReference type="GO" id="GO:0016114">
    <property type="term" value="P:terpenoid biosynthetic process"/>
    <property type="evidence" value="ECO:0007669"/>
    <property type="project" value="UniProtKB-ARBA"/>
</dbReference>
<dbReference type="PANTHER" id="PTHR43281:SF1">
    <property type="entry name" value="FARNESYL DIPHOSPHATE SYNTHASE"/>
    <property type="match status" value="1"/>
</dbReference>
<evidence type="ECO:0000313" key="9">
    <source>
        <dbReference type="Proteomes" id="UP000321272"/>
    </source>
</evidence>
<dbReference type="SFLD" id="SFLDS00005">
    <property type="entry name" value="Isoprenoid_Synthase_Type_I"/>
    <property type="match status" value="1"/>
</dbReference>
<dbReference type="PROSITE" id="PS00444">
    <property type="entry name" value="POLYPRENYL_SYNTHASE_2"/>
    <property type="match status" value="1"/>
</dbReference>
<evidence type="ECO:0000256" key="1">
    <source>
        <dbReference type="ARBA" id="ARBA00001946"/>
    </source>
</evidence>
<reference evidence="8 9" key="1">
    <citation type="submission" date="2019-06" db="EMBL/GenBank/DDBJ databases">
        <title>Genome analyses of bacteria isolated from kimchi.</title>
        <authorList>
            <person name="Lee S."/>
            <person name="Ahn S."/>
            <person name="Roh S."/>
        </authorList>
    </citation>
    <scope>NUCLEOTIDE SEQUENCE [LARGE SCALE GENOMIC DNA]</scope>
    <source>
        <strain evidence="8 9">CBA4606</strain>
    </source>
</reference>
<keyword evidence="9" id="KW-1185">Reference proteome</keyword>
<evidence type="ECO:0000256" key="2">
    <source>
        <dbReference type="ARBA" id="ARBA00006706"/>
    </source>
</evidence>
<sequence length="299" mass="32368">MASSIATPAVESPEQKSLIELRCRVDRRLETLLAESASDDDPVFRAMRDSLLAPGRRVRPILLILAGRELGGGLPALLDLGCAVEMIHTASLILDDLPCMDDASLRRGRPTMHRLYGEDVAMLAVVALLSRASGVVAESTGLFAQQRTQMVERLSRAVGIQGLVKGQYEDLHEACHVRSIEAVMATNTRKTGVLFQAAMYMAALAAGADETVIEHLDRFALALGQAYQLCDDLSDGGAAQGKDVHQDRDKTTLVSLLGPEEVRGHLAGQLEEADRHLSAVYGADSPLSRFMHGLFPLFR</sequence>
<protein>
    <submittedName>
        <fullName evidence="8">Polyprenyl synthetase family protein</fullName>
    </submittedName>
</protein>
<dbReference type="SUPFAM" id="SSF48576">
    <property type="entry name" value="Terpenoid synthases"/>
    <property type="match status" value="1"/>
</dbReference>
<dbReference type="KEGG" id="paur:FGL86_00495"/>
<keyword evidence="4" id="KW-0479">Metal-binding</keyword>
<dbReference type="EMBL" id="CP042382">
    <property type="protein sequence ID" value="QEA37694.1"/>
    <property type="molecule type" value="Genomic_DNA"/>
</dbReference>
<evidence type="ECO:0000256" key="3">
    <source>
        <dbReference type="ARBA" id="ARBA00022679"/>
    </source>
</evidence>
<keyword evidence="5" id="KW-0460">Magnesium</keyword>
<evidence type="ECO:0000313" key="8">
    <source>
        <dbReference type="EMBL" id="QEA37694.1"/>
    </source>
</evidence>
<name>A0A5B8SND2_9GAMM</name>
<dbReference type="AlphaFoldDB" id="A0A5B8SND2"/>
<evidence type="ECO:0000256" key="5">
    <source>
        <dbReference type="ARBA" id="ARBA00022842"/>
    </source>
</evidence>
<evidence type="ECO:0000256" key="7">
    <source>
        <dbReference type="RuleBase" id="RU004466"/>
    </source>
</evidence>
<dbReference type="Pfam" id="PF00348">
    <property type="entry name" value="polyprenyl_synt"/>
    <property type="match status" value="1"/>
</dbReference>
<dbReference type="InterPro" id="IPR008949">
    <property type="entry name" value="Isoprenoid_synthase_dom_sf"/>
</dbReference>
<evidence type="ECO:0000256" key="4">
    <source>
        <dbReference type="ARBA" id="ARBA00022723"/>
    </source>
</evidence>
<keyword evidence="6" id="KW-0414">Isoprene biosynthesis</keyword>